<protein>
    <recommendedName>
        <fullName evidence="2">Rhodanese domain-containing protein</fullName>
    </recommendedName>
</protein>
<sequence length="221" mass="25224">MVNRKTAKFLSFRYTILAIIFVVLAGGLVLLPKYEKHEGINPEELLSNSVSPERYISTDALANKIISQDPSFILIDVRGEDEFSKYSLPNAINIPLKNLLDEDSLMYLNQNQYDVVLFSNDNFYADQAWILGNRLSFQNLKVLKGGINNWYKTIINPPIPTETMPAQEFDLYTFRKSASMFFGVVYPEQIKEVKKPVVKKVIPKKVIPIKKKKKMPVEGGC</sequence>
<accession>A0A4Y8AYZ0</accession>
<keyword evidence="1" id="KW-1133">Transmembrane helix</keyword>
<feature type="transmembrane region" description="Helical" evidence="1">
    <location>
        <begin position="12"/>
        <end position="31"/>
    </location>
</feature>
<dbReference type="Pfam" id="PF00581">
    <property type="entry name" value="Rhodanese"/>
    <property type="match status" value="1"/>
</dbReference>
<evidence type="ECO:0000313" key="4">
    <source>
        <dbReference type="Proteomes" id="UP000298517"/>
    </source>
</evidence>
<dbReference type="CDD" id="cd00158">
    <property type="entry name" value="RHOD"/>
    <property type="match status" value="1"/>
</dbReference>
<dbReference type="RefSeq" id="WP_134247082.1">
    <property type="nucleotide sequence ID" value="NZ_SNQI01000001.1"/>
</dbReference>
<dbReference type="InterPro" id="IPR001763">
    <property type="entry name" value="Rhodanese-like_dom"/>
</dbReference>
<dbReference type="Gene3D" id="3.40.250.10">
    <property type="entry name" value="Rhodanese-like domain"/>
    <property type="match status" value="1"/>
</dbReference>
<proteinExistence type="predicted"/>
<dbReference type="InterPro" id="IPR036873">
    <property type="entry name" value="Rhodanese-like_dom_sf"/>
</dbReference>
<evidence type="ECO:0000313" key="3">
    <source>
        <dbReference type="EMBL" id="TEW77074.1"/>
    </source>
</evidence>
<keyword evidence="1" id="KW-0812">Transmembrane</keyword>
<reference evidence="3 4" key="1">
    <citation type="journal article" date="2011" name="J. Microbiol.">
        <title>Gramella jeungdoensis sp. nov., isolated from a solar saltern in Korea.</title>
        <authorList>
            <person name="Joung Y."/>
            <person name="Kim H."/>
            <person name="Jang T."/>
            <person name="Ahn T.S."/>
            <person name="Joh K."/>
        </authorList>
    </citation>
    <scope>NUCLEOTIDE SEQUENCE [LARGE SCALE GENOMIC DNA]</scope>
    <source>
        <strain evidence="3 4">KCTC 23123</strain>
    </source>
</reference>
<dbReference type="SUPFAM" id="SSF52821">
    <property type="entry name" value="Rhodanese/Cell cycle control phosphatase"/>
    <property type="match status" value="1"/>
</dbReference>
<name>A0A4Y8AYZ0_9FLAO</name>
<organism evidence="3 4">
    <name type="scientific">Gramella jeungdoensis</name>
    <dbReference type="NCBI Taxonomy" id="708091"/>
    <lineage>
        <taxon>Bacteria</taxon>
        <taxon>Pseudomonadati</taxon>
        <taxon>Bacteroidota</taxon>
        <taxon>Flavobacteriia</taxon>
        <taxon>Flavobacteriales</taxon>
        <taxon>Flavobacteriaceae</taxon>
        <taxon>Christiangramia</taxon>
    </lineage>
</organism>
<dbReference type="Proteomes" id="UP000298517">
    <property type="component" value="Unassembled WGS sequence"/>
</dbReference>
<dbReference type="SMART" id="SM00450">
    <property type="entry name" value="RHOD"/>
    <property type="match status" value="1"/>
</dbReference>
<gene>
    <name evidence="3" type="ORF">E2488_04305</name>
</gene>
<evidence type="ECO:0000256" key="1">
    <source>
        <dbReference type="SAM" id="Phobius"/>
    </source>
</evidence>
<keyword evidence="4" id="KW-1185">Reference proteome</keyword>
<keyword evidence="1" id="KW-0472">Membrane</keyword>
<dbReference type="OrthoDB" id="1178009at2"/>
<feature type="domain" description="Rhodanese" evidence="2">
    <location>
        <begin position="68"/>
        <end position="156"/>
    </location>
</feature>
<dbReference type="EMBL" id="SNQI01000001">
    <property type="protein sequence ID" value="TEW77074.1"/>
    <property type="molecule type" value="Genomic_DNA"/>
</dbReference>
<comment type="caution">
    <text evidence="3">The sequence shown here is derived from an EMBL/GenBank/DDBJ whole genome shotgun (WGS) entry which is preliminary data.</text>
</comment>
<evidence type="ECO:0000259" key="2">
    <source>
        <dbReference type="PROSITE" id="PS50206"/>
    </source>
</evidence>
<dbReference type="AlphaFoldDB" id="A0A4Y8AYZ0"/>
<dbReference type="PROSITE" id="PS50206">
    <property type="entry name" value="RHODANESE_3"/>
    <property type="match status" value="1"/>
</dbReference>